<feature type="compositionally biased region" description="Polar residues" evidence="1">
    <location>
        <begin position="272"/>
        <end position="299"/>
    </location>
</feature>
<feature type="compositionally biased region" description="Low complexity" evidence="1">
    <location>
        <begin position="80"/>
        <end position="89"/>
    </location>
</feature>
<proteinExistence type="predicted"/>
<dbReference type="Proteomes" id="UP000019478">
    <property type="component" value="Unassembled WGS sequence"/>
</dbReference>
<feature type="region of interest" description="Disordered" evidence="1">
    <location>
        <begin position="62"/>
        <end position="111"/>
    </location>
</feature>
<dbReference type="RefSeq" id="XP_007730725.1">
    <property type="nucleotide sequence ID" value="XM_007732535.1"/>
</dbReference>
<evidence type="ECO:0000313" key="3">
    <source>
        <dbReference type="Proteomes" id="UP000019478"/>
    </source>
</evidence>
<keyword evidence="3" id="KW-1185">Reference proteome</keyword>
<reference evidence="2 3" key="1">
    <citation type="submission" date="2013-03" db="EMBL/GenBank/DDBJ databases">
        <title>The Genome Sequence of Capronia epimyces CBS 606.96.</title>
        <authorList>
            <consortium name="The Broad Institute Genomics Platform"/>
            <person name="Cuomo C."/>
            <person name="de Hoog S."/>
            <person name="Gorbushina A."/>
            <person name="Walker B."/>
            <person name="Young S.K."/>
            <person name="Zeng Q."/>
            <person name="Gargeya S."/>
            <person name="Fitzgerald M."/>
            <person name="Haas B."/>
            <person name="Abouelleil A."/>
            <person name="Allen A.W."/>
            <person name="Alvarado L."/>
            <person name="Arachchi H.M."/>
            <person name="Berlin A.M."/>
            <person name="Chapman S.B."/>
            <person name="Gainer-Dewar J."/>
            <person name="Goldberg J."/>
            <person name="Griggs A."/>
            <person name="Gujja S."/>
            <person name="Hansen M."/>
            <person name="Howarth C."/>
            <person name="Imamovic A."/>
            <person name="Ireland A."/>
            <person name="Larimer J."/>
            <person name="McCowan C."/>
            <person name="Murphy C."/>
            <person name="Pearson M."/>
            <person name="Poon T.W."/>
            <person name="Priest M."/>
            <person name="Roberts A."/>
            <person name="Saif S."/>
            <person name="Shea T."/>
            <person name="Sisk P."/>
            <person name="Sykes S."/>
            <person name="Wortman J."/>
            <person name="Nusbaum C."/>
            <person name="Birren B."/>
        </authorList>
    </citation>
    <scope>NUCLEOTIDE SEQUENCE [LARGE SCALE GENOMIC DNA]</scope>
    <source>
        <strain evidence="2 3">CBS 606.96</strain>
    </source>
</reference>
<feature type="compositionally biased region" description="Acidic residues" evidence="1">
    <location>
        <begin position="453"/>
        <end position="465"/>
    </location>
</feature>
<evidence type="ECO:0000256" key="1">
    <source>
        <dbReference type="SAM" id="MobiDB-lite"/>
    </source>
</evidence>
<evidence type="ECO:0000313" key="2">
    <source>
        <dbReference type="EMBL" id="EXJ89328.1"/>
    </source>
</evidence>
<feature type="compositionally biased region" description="Polar residues" evidence="1">
    <location>
        <begin position="90"/>
        <end position="105"/>
    </location>
</feature>
<dbReference type="OrthoDB" id="5418627at2759"/>
<dbReference type="GeneID" id="19166525"/>
<organism evidence="2 3">
    <name type="scientific">Capronia epimyces CBS 606.96</name>
    <dbReference type="NCBI Taxonomy" id="1182542"/>
    <lineage>
        <taxon>Eukaryota</taxon>
        <taxon>Fungi</taxon>
        <taxon>Dikarya</taxon>
        <taxon>Ascomycota</taxon>
        <taxon>Pezizomycotina</taxon>
        <taxon>Eurotiomycetes</taxon>
        <taxon>Chaetothyriomycetidae</taxon>
        <taxon>Chaetothyriales</taxon>
        <taxon>Herpotrichiellaceae</taxon>
        <taxon>Capronia</taxon>
    </lineage>
</organism>
<feature type="compositionally biased region" description="Basic and acidic residues" evidence="1">
    <location>
        <begin position="233"/>
        <end position="257"/>
    </location>
</feature>
<feature type="compositionally biased region" description="Low complexity" evidence="1">
    <location>
        <begin position="318"/>
        <end position="332"/>
    </location>
</feature>
<name>W9YA07_9EURO</name>
<feature type="region of interest" description="Disordered" evidence="1">
    <location>
        <begin position="1"/>
        <end position="29"/>
    </location>
</feature>
<comment type="caution">
    <text evidence="2">The sequence shown here is derived from an EMBL/GenBank/DDBJ whole genome shotgun (WGS) entry which is preliminary data.</text>
</comment>
<feature type="compositionally biased region" description="Pro residues" evidence="1">
    <location>
        <begin position="389"/>
        <end position="399"/>
    </location>
</feature>
<accession>W9YA07</accession>
<feature type="compositionally biased region" description="Low complexity" evidence="1">
    <location>
        <begin position="170"/>
        <end position="183"/>
    </location>
</feature>
<protein>
    <submittedName>
        <fullName evidence="2">Uncharacterized protein</fullName>
    </submittedName>
</protein>
<gene>
    <name evidence="2" type="ORF">A1O3_02395</name>
</gene>
<feature type="region of interest" description="Disordered" evidence="1">
    <location>
        <begin position="149"/>
        <end position="473"/>
    </location>
</feature>
<sequence>MYRHSAQVNLIPKNAPPSPDNTSDSESDILDVLDRKRRQLDEEITRFKAAKDREFREFEKELRLNRKKSRGAHKDSEFCPSSKSPSSSSTGATVLTLLSSSQNGPANGLVGHKPIRAGDAVGDKILRSAPLSKPTLSLDKLNVAGETLPRVNGLATPPTASSLTRTNLRSPSPASTNTTPPRSQTERYPPPPTPTSDRTDSFAGVFTPAYLPLLESRDRPPFARSAKPMTSPEEEKERLRHLDTGSPKEAETQKLRLESSQSLPPDAISPSIVATTKRTKSAGQLPSTSLPSALRSSKSGARKGKRVHFQLADFTVVEPSSSYEENSSPGLSPEKQEISDRAARIGEQEHSHSKQSTVGSRRKGSPKHLQLPSGREKRRGRGGRFISPNPSPLHSPSPSPTIEGTSGSPAVSPEESGFTGGLAQADDGGSGVGFFELDEELASPGLREKPLEQELEVDPLPEEAVADEKADGEVGLSSSFAAGSLPIDIVRPSGSWIGSFGH</sequence>
<feature type="compositionally biased region" description="Basic and acidic residues" evidence="1">
    <location>
        <begin position="334"/>
        <end position="352"/>
    </location>
</feature>
<dbReference type="AlphaFoldDB" id="W9YA07"/>
<dbReference type="eggNOG" id="ENOG502RQVH">
    <property type="taxonomic scope" value="Eukaryota"/>
</dbReference>
<dbReference type="EMBL" id="AMGY01000002">
    <property type="protein sequence ID" value="EXJ89328.1"/>
    <property type="molecule type" value="Genomic_DNA"/>
</dbReference>
<feature type="compositionally biased region" description="Polar residues" evidence="1">
    <location>
        <begin position="158"/>
        <end position="169"/>
    </location>
</feature>
<dbReference type="HOGENOM" id="CLU_556852_0_0_1"/>